<name>A0AAV7WD86_PLEWA</name>
<reference evidence="1" key="1">
    <citation type="journal article" date="2022" name="bioRxiv">
        <title>Sequencing and chromosome-scale assembly of the giantPleurodeles waltlgenome.</title>
        <authorList>
            <person name="Brown T."/>
            <person name="Elewa A."/>
            <person name="Iarovenko S."/>
            <person name="Subramanian E."/>
            <person name="Araus A.J."/>
            <person name="Petzold A."/>
            <person name="Susuki M."/>
            <person name="Suzuki K.-i.T."/>
            <person name="Hayashi T."/>
            <person name="Toyoda A."/>
            <person name="Oliveira C."/>
            <person name="Osipova E."/>
            <person name="Leigh N.D."/>
            <person name="Simon A."/>
            <person name="Yun M.H."/>
        </authorList>
    </citation>
    <scope>NUCLEOTIDE SEQUENCE</scope>
    <source>
        <strain evidence="1">20211129_DDA</strain>
        <tissue evidence="1">Liver</tissue>
    </source>
</reference>
<keyword evidence="2" id="KW-1185">Reference proteome</keyword>
<feature type="non-terminal residue" evidence="1">
    <location>
        <position position="67"/>
    </location>
</feature>
<dbReference type="AlphaFoldDB" id="A0AAV7WD86"/>
<organism evidence="1 2">
    <name type="scientific">Pleurodeles waltl</name>
    <name type="common">Iberian ribbed newt</name>
    <dbReference type="NCBI Taxonomy" id="8319"/>
    <lineage>
        <taxon>Eukaryota</taxon>
        <taxon>Metazoa</taxon>
        <taxon>Chordata</taxon>
        <taxon>Craniata</taxon>
        <taxon>Vertebrata</taxon>
        <taxon>Euteleostomi</taxon>
        <taxon>Amphibia</taxon>
        <taxon>Batrachia</taxon>
        <taxon>Caudata</taxon>
        <taxon>Salamandroidea</taxon>
        <taxon>Salamandridae</taxon>
        <taxon>Pleurodelinae</taxon>
        <taxon>Pleurodeles</taxon>
    </lineage>
</organism>
<dbReference type="Proteomes" id="UP001066276">
    <property type="component" value="Chromosome 1_2"/>
</dbReference>
<evidence type="ECO:0000313" key="2">
    <source>
        <dbReference type="Proteomes" id="UP001066276"/>
    </source>
</evidence>
<gene>
    <name evidence="1" type="ORF">NDU88_006079</name>
</gene>
<proteinExistence type="predicted"/>
<feature type="non-terminal residue" evidence="1">
    <location>
        <position position="1"/>
    </location>
</feature>
<sequence length="67" mass="7843">IYRFRGLRSRMGLRVLSFFGIRKYREYTPVPCCDMGTISIASLSYRDCTSCFSRIVCSGESVRMRWT</sequence>
<protein>
    <submittedName>
        <fullName evidence="1">Uncharacterized protein</fullName>
    </submittedName>
</protein>
<comment type="caution">
    <text evidence="1">The sequence shown here is derived from an EMBL/GenBank/DDBJ whole genome shotgun (WGS) entry which is preliminary data.</text>
</comment>
<evidence type="ECO:0000313" key="1">
    <source>
        <dbReference type="EMBL" id="KAJ1210717.1"/>
    </source>
</evidence>
<dbReference type="EMBL" id="JANPWB010000002">
    <property type="protein sequence ID" value="KAJ1210717.1"/>
    <property type="molecule type" value="Genomic_DNA"/>
</dbReference>
<accession>A0AAV7WD86</accession>